<keyword evidence="3" id="KW-0378">Hydrolase</keyword>
<dbReference type="Gene3D" id="2.30.120.10">
    <property type="match status" value="1"/>
</dbReference>
<evidence type="ECO:0000256" key="4">
    <source>
        <dbReference type="ARBA" id="ARBA00023145"/>
    </source>
</evidence>
<dbReference type="InterPro" id="IPR029055">
    <property type="entry name" value="Ntn_hydrolases_N"/>
</dbReference>
<proteinExistence type="inferred from homology"/>
<dbReference type="EMBL" id="CP136865">
    <property type="protein sequence ID" value="WOJ95313.1"/>
    <property type="molecule type" value="Genomic_DNA"/>
</dbReference>
<protein>
    <submittedName>
        <fullName evidence="5">Acylase</fullName>
    </submittedName>
</protein>
<dbReference type="Pfam" id="PF01804">
    <property type="entry name" value="Penicil_amidase"/>
    <property type="match status" value="1"/>
</dbReference>
<dbReference type="PANTHER" id="PTHR34218">
    <property type="entry name" value="PEPTIDASE S45 PENICILLIN AMIDASE"/>
    <property type="match status" value="1"/>
</dbReference>
<name>A0ABZ0I8C8_9GAMM</name>
<evidence type="ECO:0000313" key="6">
    <source>
        <dbReference type="Proteomes" id="UP001626549"/>
    </source>
</evidence>
<sequence>MRMPRILMALVLIIALAAITNVLSTSPPTIDSTALLSLGEKYNVRLIRDEFGVPHIYGESDADTAFGLGYAQAEDDFATLQDVVLATRGKLAAVRGPDAAKTDYLIQLMGVWEAVDEGYESKLSQKARDVAEAYADGVNLYAAQHPNIVEGFVLPITGKDLIAGFTFKLPLFYGFDQTLSALFDGSDRELALQGDKALTFIDHARSELGSQGVAIAPQKSSDGYTRLLVNSHQPLTGPVAWYEARLHSKEGWDMAGATFPGSPVILHGHNRHLGWSSTVNKPDLVDVYQLTMNPENDNEYLLDGEWIELETRTAEILVRVFGPFRWTFKEPLYSSKHGPVVKLDHGTFALRWSGMGEIRTLDQYLALNKATNMQEFEAALAIASQPSINQVYADKEGNIAHYYNAMFPERIEGWDWQKDLPGDKSELIWDSYLPFSTIPATRNPSSGFVFNANNSPYLSSVGPGQPQPSEFSKTMGIETGTTNRALRLKRLLSASEKISREDFYRIKYDVFYDEDLPAMLRLRKFIAQGKERLPVELHPAFDLLASWDMGTQSDNPAAALAVLTMARLIDSRRRTEGVDLAQQLANAQSYLRTHFDRIDPEYGEVVRHQRGDKSWPLDGGPDTLRAVYTEEDMDSGQLYNVAGDSYIMFVEWDRDGNVSSRAVHNFGSATLDKSSPHYADQAALFVEHKDKAVRLKLEELLPFASRDYRPGVTGGSIELE</sequence>
<dbReference type="Proteomes" id="UP001626549">
    <property type="component" value="Chromosome"/>
</dbReference>
<dbReference type="InterPro" id="IPR023343">
    <property type="entry name" value="Penicillin_amidase_dom1"/>
</dbReference>
<dbReference type="PIRSF" id="PIRSF001227">
    <property type="entry name" value="Pen_acylase"/>
    <property type="match status" value="1"/>
</dbReference>
<gene>
    <name evidence="5" type="ORF">R0137_08560</name>
</gene>
<reference evidence="5 6" key="1">
    <citation type="submission" date="2023-10" db="EMBL/GenBank/DDBJ databases">
        <title>Two novel species belonging to the OM43/NOR5 clade.</title>
        <authorList>
            <person name="Park M."/>
        </authorList>
    </citation>
    <scope>NUCLEOTIDE SEQUENCE [LARGE SCALE GENOMIC DNA]</scope>
    <source>
        <strain evidence="5 6">IMCC45268</strain>
    </source>
</reference>
<comment type="similarity">
    <text evidence="1">Belongs to the peptidase S45 family.</text>
</comment>
<dbReference type="RefSeq" id="WP_407326011.1">
    <property type="nucleotide sequence ID" value="NZ_CP136865.1"/>
</dbReference>
<dbReference type="InterPro" id="IPR002692">
    <property type="entry name" value="S45"/>
</dbReference>
<dbReference type="Gene3D" id="1.10.439.10">
    <property type="entry name" value="Penicillin Amidohydrolase, domain 1"/>
    <property type="match status" value="1"/>
</dbReference>
<keyword evidence="6" id="KW-1185">Reference proteome</keyword>
<dbReference type="InterPro" id="IPR043147">
    <property type="entry name" value="Penicillin_amidase_A-knob"/>
</dbReference>
<dbReference type="Gene3D" id="1.10.1400.10">
    <property type="match status" value="1"/>
</dbReference>
<evidence type="ECO:0000256" key="1">
    <source>
        <dbReference type="ARBA" id="ARBA00006586"/>
    </source>
</evidence>
<evidence type="ECO:0000256" key="2">
    <source>
        <dbReference type="ARBA" id="ARBA00022729"/>
    </source>
</evidence>
<dbReference type="InterPro" id="IPR014395">
    <property type="entry name" value="Pen/GL7ACA/AHL_acylase"/>
</dbReference>
<accession>A0ABZ0I8C8</accession>
<dbReference type="SUPFAM" id="SSF56235">
    <property type="entry name" value="N-terminal nucleophile aminohydrolases (Ntn hydrolases)"/>
    <property type="match status" value="1"/>
</dbReference>
<keyword evidence="2" id="KW-0732">Signal</keyword>
<dbReference type="Gene3D" id="3.60.20.10">
    <property type="entry name" value="Glutamine Phosphoribosylpyrophosphate, subunit 1, domain 1"/>
    <property type="match status" value="1"/>
</dbReference>
<organism evidence="5 6">
    <name type="scientific">Congregibacter brevis</name>
    <dbReference type="NCBI Taxonomy" id="3081201"/>
    <lineage>
        <taxon>Bacteria</taxon>
        <taxon>Pseudomonadati</taxon>
        <taxon>Pseudomonadota</taxon>
        <taxon>Gammaproteobacteria</taxon>
        <taxon>Cellvibrionales</taxon>
        <taxon>Halieaceae</taxon>
        <taxon>Congregibacter</taxon>
    </lineage>
</organism>
<evidence type="ECO:0000313" key="5">
    <source>
        <dbReference type="EMBL" id="WOJ95313.1"/>
    </source>
</evidence>
<evidence type="ECO:0000256" key="3">
    <source>
        <dbReference type="ARBA" id="ARBA00022801"/>
    </source>
</evidence>
<keyword evidence="4" id="KW-0865">Zymogen</keyword>
<dbReference type="CDD" id="cd01936">
    <property type="entry name" value="Ntn_CA"/>
    <property type="match status" value="1"/>
</dbReference>
<dbReference type="InterPro" id="IPR043146">
    <property type="entry name" value="Penicillin_amidase_N_B-knob"/>
</dbReference>
<dbReference type="PANTHER" id="PTHR34218:SF3">
    <property type="entry name" value="ACYL-HOMOSERINE LACTONE ACYLASE PVDQ"/>
    <property type="match status" value="1"/>
</dbReference>